<dbReference type="AlphaFoldDB" id="A0A4R1Q0U8"/>
<organism evidence="1 2">
    <name type="scientific">Anaerospora hongkongensis</name>
    <dbReference type="NCBI Taxonomy" id="244830"/>
    <lineage>
        <taxon>Bacteria</taxon>
        <taxon>Bacillati</taxon>
        <taxon>Bacillota</taxon>
        <taxon>Negativicutes</taxon>
        <taxon>Selenomonadales</taxon>
        <taxon>Sporomusaceae</taxon>
        <taxon>Anaerospora</taxon>
    </lineage>
</organism>
<dbReference type="RefSeq" id="WP_132078840.1">
    <property type="nucleotide sequence ID" value="NZ_SLUI01000005.1"/>
</dbReference>
<dbReference type="InterPro" id="IPR014287">
    <property type="entry name" value="Nase_Fe-Fe_AnfO"/>
</dbReference>
<reference evidence="1 2" key="1">
    <citation type="submission" date="2019-03" db="EMBL/GenBank/DDBJ databases">
        <title>Genomic Encyclopedia of Type Strains, Phase IV (KMG-IV): sequencing the most valuable type-strain genomes for metagenomic binning, comparative biology and taxonomic classification.</title>
        <authorList>
            <person name="Goeker M."/>
        </authorList>
    </citation>
    <scope>NUCLEOTIDE SEQUENCE [LARGE SCALE GENOMIC DNA]</scope>
    <source>
        <strain evidence="1 2">DSM 15969</strain>
    </source>
</reference>
<evidence type="ECO:0000313" key="1">
    <source>
        <dbReference type="EMBL" id="TCL37766.1"/>
    </source>
</evidence>
<evidence type="ECO:0000313" key="2">
    <source>
        <dbReference type="Proteomes" id="UP000295063"/>
    </source>
</evidence>
<proteinExistence type="predicted"/>
<accession>A0A4R1Q0U8</accession>
<protein>
    <submittedName>
        <fullName evidence="1">Fe-only nitrogenase accessory protein AnfO</fullName>
    </submittedName>
</protein>
<dbReference type="EMBL" id="SLUI01000005">
    <property type="protein sequence ID" value="TCL37766.1"/>
    <property type="molecule type" value="Genomic_DNA"/>
</dbReference>
<gene>
    <name evidence="1" type="ORF">EV210_105202</name>
</gene>
<dbReference type="Proteomes" id="UP000295063">
    <property type="component" value="Unassembled WGS sequence"/>
</dbReference>
<dbReference type="OrthoDB" id="200286at2"/>
<name>A0A4R1Q0U8_9FIRM</name>
<keyword evidence="2" id="KW-1185">Reference proteome</keyword>
<dbReference type="Pfam" id="PF09582">
    <property type="entry name" value="AnfO_nitrog"/>
    <property type="match status" value="1"/>
</dbReference>
<comment type="caution">
    <text evidence="1">The sequence shown here is derived from an EMBL/GenBank/DDBJ whole genome shotgun (WGS) entry which is preliminary data.</text>
</comment>
<sequence>MTREIAVHTSRKGETAAITEAGNIIVYRRQMGIWGIERQLTFALAQDKGIKEMRSQMGDVLQFLGDCKIFVASSITGVPYYELERTGCSVWEFAGKPVDFLEYVIAKEEEAEQEQLTAKEKAVVIPVPEPTGGGNYRISIKTVQESDAGVTTKQILMPFLKRGGFYQLEIICNHVPPWLELEAMTGGTLVYESEKIGPGEMRVLLKKRMCGE</sequence>